<proteinExistence type="predicted"/>
<dbReference type="Proteomes" id="UP000218944">
    <property type="component" value="Unassembled WGS sequence"/>
</dbReference>
<keyword evidence="3" id="KW-1185">Reference proteome</keyword>
<organism evidence="2 3">
    <name type="scientific">Streptomyces albireticuli</name>
    <dbReference type="NCBI Taxonomy" id="1940"/>
    <lineage>
        <taxon>Bacteria</taxon>
        <taxon>Bacillati</taxon>
        <taxon>Actinomycetota</taxon>
        <taxon>Actinomycetes</taxon>
        <taxon>Kitasatosporales</taxon>
        <taxon>Streptomycetaceae</taxon>
        <taxon>Streptomyces</taxon>
    </lineage>
</organism>
<feature type="compositionally biased region" description="Polar residues" evidence="1">
    <location>
        <begin position="209"/>
        <end position="235"/>
    </location>
</feature>
<sequence>MMPQSRPGIPTQLSTPTTAPSTGAPFTAVTAQDQTIQHTASRRSGPRRWLRAVEWTLATSPHPQATATTLILAQDLAARMDYDTGHVRYAIDRTITRTGMARSTITKHTKILREMGLLAWVSRGSKTNIRRLLGLPGYAATATVYAAVIPAAFDRATNQQRIGTGYHARVVVNQRHYHTPAARPEDDQMACSPWTPSLTVVQEEVTVQDESGLNNSSPKRASRHTPTSSTKQTRSGYAPRRSATQVAQDIWIARQVRPRVIWTQTESLRQLAYALRPLIDQGLDAEQIITELHSWYLTWRPARPAAYIRAYLSEQRPRSSTELLPSDPQSNPHWKAMCEQRRYHASILHSLISSAVRTDGDRRAARVKGWYNFHEIADHYAEDPDDALDLYGTALCARAIRLTASSTFEQH</sequence>
<reference evidence="2 3" key="1">
    <citation type="submission" date="2017-08" db="EMBL/GenBank/DDBJ databases">
        <title>Genome sequence of Streptomyces albireticuli NRRL B-1670.</title>
        <authorList>
            <person name="Graham D.E."/>
            <person name="Mahan K.M."/>
            <person name="Klingeman D.M."/>
            <person name="Hettich R.L."/>
            <person name="Parry R.J."/>
            <person name="Spain J.C."/>
        </authorList>
    </citation>
    <scope>NUCLEOTIDE SEQUENCE [LARGE SCALE GENOMIC DNA]</scope>
    <source>
        <strain evidence="2 3">NRRL B-1670</strain>
    </source>
</reference>
<feature type="region of interest" description="Disordered" evidence="1">
    <location>
        <begin position="1"/>
        <end position="23"/>
    </location>
</feature>
<comment type="caution">
    <text evidence="2">The sequence shown here is derived from an EMBL/GenBank/DDBJ whole genome shotgun (WGS) entry which is preliminary data.</text>
</comment>
<dbReference type="AlphaFoldDB" id="A0A2A2D2Q1"/>
<evidence type="ECO:0000313" key="2">
    <source>
        <dbReference type="EMBL" id="PAU45610.1"/>
    </source>
</evidence>
<evidence type="ECO:0000256" key="1">
    <source>
        <dbReference type="SAM" id="MobiDB-lite"/>
    </source>
</evidence>
<dbReference type="EMBL" id="NSJV01000554">
    <property type="protein sequence ID" value="PAU45610.1"/>
    <property type="molecule type" value="Genomic_DNA"/>
</dbReference>
<name>A0A2A2D2Q1_9ACTN</name>
<evidence type="ECO:0000313" key="3">
    <source>
        <dbReference type="Proteomes" id="UP000218944"/>
    </source>
</evidence>
<gene>
    <name evidence="2" type="ORF">CK936_28550</name>
</gene>
<protein>
    <submittedName>
        <fullName evidence="2">Uncharacterized protein</fullName>
    </submittedName>
</protein>
<accession>A0A2A2D2Q1</accession>
<feature type="region of interest" description="Disordered" evidence="1">
    <location>
        <begin position="207"/>
        <end position="242"/>
    </location>
</feature>